<dbReference type="AlphaFoldDB" id="A0A239CR28"/>
<protein>
    <submittedName>
        <fullName evidence="1">Uncharacterized protein</fullName>
    </submittedName>
</protein>
<sequence>MTRNEKISCIRGLYLARGYEEIKSPCGTYYFVKGSNLIKVR</sequence>
<accession>A0A239CR28</accession>
<keyword evidence="2" id="KW-1185">Reference proteome</keyword>
<reference evidence="1 2" key="1">
    <citation type="submission" date="2017-06" db="EMBL/GenBank/DDBJ databases">
        <authorList>
            <person name="Kim H.J."/>
            <person name="Triplett B.A."/>
        </authorList>
    </citation>
    <scope>NUCLEOTIDE SEQUENCE [LARGE SCALE GENOMIC DNA]</scope>
    <source>
        <strain evidence="1 2">SCA</strain>
    </source>
</reference>
<name>A0A239CR28_9FIRM</name>
<dbReference type="Proteomes" id="UP000198304">
    <property type="component" value="Unassembled WGS sequence"/>
</dbReference>
<evidence type="ECO:0000313" key="2">
    <source>
        <dbReference type="Proteomes" id="UP000198304"/>
    </source>
</evidence>
<gene>
    <name evidence="1" type="ORF">SAMN05446037_1006114</name>
</gene>
<proteinExistence type="predicted"/>
<evidence type="ECO:0000313" key="1">
    <source>
        <dbReference type="EMBL" id="SNS22716.1"/>
    </source>
</evidence>
<dbReference type="RefSeq" id="WP_278277820.1">
    <property type="nucleotide sequence ID" value="NZ_FZOJ01000006.1"/>
</dbReference>
<organism evidence="1 2">
    <name type="scientific">Anaerovirgula multivorans</name>
    <dbReference type="NCBI Taxonomy" id="312168"/>
    <lineage>
        <taxon>Bacteria</taxon>
        <taxon>Bacillati</taxon>
        <taxon>Bacillota</taxon>
        <taxon>Clostridia</taxon>
        <taxon>Peptostreptococcales</taxon>
        <taxon>Natronincolaceae</taxon>
        <taxon>Anaerovirgula</taxon>
    </lineage>
</organism>
<dbReference type="EMBL" id="FZOJ01000006">
    <property type="protein sequence ID" value="SNS22716.1"/>
    <property type="molecule type" value="Genomic_DNA"/>
</dbReference>